<reference evidence="1" key="1">
    <citation type="submission" date="2021-06" db="EMBL/GenBank/DDBJ databases">
        <authorList>
            <person name="Kallberg Y."/>
            <person name="Tangrot J."/>
            <person name="Rosling A."/>
        </authorList>
    </citation>
    <scope>NUCLEOTIDE SEQUENCE</scope>
    <source>
        <strain evidence="1">MT106</strain>
    </source>
</reference>
<protein>
    <submittedName>
        <fullName evidence="1">6761_t:CDS:1</fullName>
    </submittedName>
</protein>
<dbReference type="AlphaFoldDB" id="A0A9N9CIH0"/>
<keyword evidence="2" id="KW-1185">Reference proteome</keyword>
<accession>A0A9N9CIH0</accession>
<evidence type="ECO:0000313" key="2">
    <source>
        <dbReference type="Proteomes" id="UP000789831"/>
    </source>
</evidence>
<proteinExistence type="predicted"/>
<comment type="caution">
    <text evidence="1">The sequence shown here is derived from an EMBL/GenBank/DDBJ whole genome shotgun (WGS) entry which is preliminary data.</text>
</comment>
<organism evidence="1 2">
    <name type="scientific">Ambispora gerdemannii</name>
    <dbReference type="NCBI Taxonomy" id="144530"/>
    <lineage>
        <taxon>Eukaryota</taxon>
        <taxon>Fungi</taxon>
        <taxon>Fungi incertae sedis</taxon>
        <taxon>Mucoromycota</taxon>
        <taxon>Glomeromycotina</taxon>
        <taxon>Glomeromycetes</taxon>
        <taxon>Archaeosporales</taxon>
        <taxon>Ambisporaceae</taxon>
        <taxon>Ambispora</taxon>
    </lineage>
</organism>
<dbReference type="Proteomes" id="UP000789831">
    <property type="component" value="Unassembled WGS sequence"/>
</dbReference>
<name>A0A9N9CIH0_9GLOM</name>
<gene>
    <name evidence="1" type="ORF">AGERDE_LOCUS9195</name>
</gene>
<dbReference type="EMBL" id="CAJVPL010002206">
    <property type="protein sequence ID" value="CAG8602987.1"/>
    <property type="molecule type" value="Genomic_DNA"/>
</dbReference>
<sequence>MNIQPTDTDSISDTSISREFPRFPAMSPHLPINYLTTSSHLPAGDLIMPAKHNKSYKKSYPISNIVLLGYYVIGQVSKWSIGSILTPLVSVNDTIEDVLENTSNGDIRSKIYGIYSGWSPENCTIVMQPQDTFNQCCVTNRCRNWLLIYCAVTLEWFKKDRMCWCCGRLVRHNYQNCPNRNLCCYESGQSHKSGQCPSNTKYKENKPQGIPPIIVKENAQRMFISPIKGGVNDMNQHHYKNDIFI</sequence>
<evidence type="ECO:0000313" key="1">
    <source>
        <dbReference type="EMBL" id="CAG8602987.1"/>
    </source>
</evidence>